<dbReference type="InterPro" id="IPR057244">
    <property type="entry name" value="GAIN_B"/>
</dbReference>
<evidence type="ECO:0000313" key="16">
    <source>
        <dbReference type="EMBL" id="CAH2273582.1"/>
    </source>
</evidence>
<proteinExistence type="inferred from homology"/>
<feature type="transmembrane region" description="Helical" evidence="13">
    <location>
        <begin position="229"/>
        <end position="250"/>
    </location>
</feature>
<dbReference type="GO" id="GO:0007189">
    <property type="term" value="P:adenylate cyclase-activating G protein-coupled receptor signaling pathway"/>
    <property type="evidence" value="ECO:0007669"/>
    <property type="project" value="TreeGrafter"/>
</dbReference>
<keyword evidence="16" id="KW-0675">Receptor</keyword>
<evidence type="ECO:0000256" key="4">
    <source>
        <dbReference type="ARBA" id="ARBA00022536"/>
    </source>
</evidence>
<evidence type="ECO:0000256" key="10">
    <source>
        <dbReference type="ARBA" id="ARBA00023136"/>
    </source>
</evidence>
<evidence type="ECO:0000256" key="12">
    <source>
        <dbReference type="ARBA" id="ARBA00023180"/>
    </source>
</evidence>
<sequence length="529" mass="58888">MSLRSLASVLLLGTDAAKEISQILTNLIDSSSNSFQSINNNVIPTFLEKIEDVVLNSFIQDARDQTIVTPDIDITIKKSFKTCADGSNFFTLTLLDSSMEVPCEFGRGEKDGAILIAYKGLEMVSNGTSLVDSKENVLINSQVVTGALTHDQKVTDEHPVSFHLKNLQDLAPSYHSVCAYWVPDMGWCSEDCETKTLNDTHTTCTCTHLSSFAVLMAPVPVKSDTVLELLSIIGLVISLISLALSLLTFLLIRSLRSVHTSILNALMACLFLAQMLLLLGITHKWNNIMCAIIAGCLHFLFLCAFSWMALESILLFLTVRNLQAMNYLTSRRSHFPSLCIIGFGIPGLIVSITAGLRSDGYTNEEYCWLNRNIIWSFLGPVCMFIVVNTVLLIFTIWLLQAKLASLNMNVSSLKDTRLLTFKSLAQLFILGPTWIIGIFQFGPGAQVMSYIFTVCNSLQGAFIFLVHCLLNRQVREEYRKLYHKFCSCKKQGPDVSTDTFPMTSKPTTSNIYISRPELRESNLASRADW</sequence>
<dbReference type="PANTHER" id="PTHR12011:SF433">
    <property type="entry name" value="ADHESION G PROTEIN-COUPLED RECEPTOR E1-LIKE-RELATED"/>
    <property type="match status" value="1"/>
</dbReference>
<dbReference type="PROSITE" id="PS00650">
    <property type="entry name" value="G_PROTEIN_RECEP_F2_2"/>
    <property type="match status" value="1"/>
</dbReference>
<evidence type="ECO:0000256" key="9">
    <source>
        <dbReference type="ARBA" id="ARBA00022989"/>
    </source>
</evidence>
<keyword evidence="11" id="KW-1015">Disulfide bond</keyword>
<evidence type="ECO:0000256" key="1">
    <source>
        <dbReference type="ARBA" id="ARBA00004651"/>
    </source>
</evidence>
<keyword evidence="7" id="KW-0677">Repeat</keyword>
<feature type="transmembrane region" description="Helical" evidence="13">
    <location>
        <begin position="419"/>
        <end position="441"/>
    </location>
</feature>
<dbReference type="PROSITE" id="PS50221">
    <property type="entry name" value="GAIN_B"/>
    <property type="match status" value="1"/>
</dbReference>
<dbReference type="PRINTS" id="PR00249">
    <property type="entry name" value="GPCRSECRETIN"/>
</dbReference>
<keyword evidence="6" id="KW-0732">Signal</keyword>
<dbReference type="InterPro" id="IPR017981">
    <property type="entry name" value="GPCR_2-like_7TM"/>
</dbReference>
<dbReference type="Gene3D" id="1.20.1070.10">
    <property type="entry name" value="Rhodopsin 7-helix transmembrane proteins"/>
    <property type="match status" value="1"/>
</dbReference>
<comment type="subcellular location">
    <subcellularLocation>
        <location evidence="1">Cell membrane</location>
        <topology evidence="1">Multi-pass membrane protein</topology>
    </subcellularLocation>
</comment>
<keyword evidence="17" id="KW-1185">Reference proteome</keyword>
<evidence type="ECO:0000313" key="17">
    <source>
        <dbReference type="Proteomes" id="UP001295444"/>
    </source>
</evidence>
<evidence type="ECO:0000256" key="11">
    <source>
        <dbReference type="ARBA" id="ARBA00023157"/>
    </source>
</evidence>
<dbReference type="GO" id="GO:0007166">
    <property type="term" value="P:cell surface receptor signaling pathway"/>
    <property type="evidence" value="ECO:0007669"/>
    <property type="project" value="InterPro"/>
</dbReference>
<evidence type="ECO:0000256" key="6">
    <source>
        <dbReference type="ARBA" id="ARBA00022729"/>
    </source>
</evidence>
<dbReference type="InterPro" id="IPR046338">
    <property type="entry name" value="GAIN_dom_sf"/>
</dbReference>
<feature type="transmembrane region" description="Helical" evidence="13">
    <location>
        <begin position="338"/>
        <end position="357"/>
    </location>
</feature>
<dbReference type="Pfam" id="PF00002">
    <property type="entry name" value="7tm_2"/>
    <property type="match status" value="1"/>
</dbReference>
<organism evidence="16 17">
    <name type="scientific">Pelobates cultripes</name>
    <name type="common">Western spadefoot toad</name>
    <dbReference type="NCBI Taxonomy" id="61616"/>
    <lineage>
        <taxon>Eukaryota</taxon>
        <taxon>Metazoa</taxon>
        <taxon>Chordata</taxon>
        <taxon>Craniata</taxon>
        <taxon>Vertebrata</taxon>
        <taxon>Euteleostomi</taxon>
        <taxon>Amphibia</taxon>
        <taxon>Batrachia</taxon>
        <taxon>Anura</taxon>
        <taxon>Pelobatoidea</taxon>
        <taxon>Pelobatidae</taxon>
        <taxon>Pelobates</taxon>
    </lineage>
</organism>
<dbReference type="GO" id="GO:0005886">
    <property type="term" value="C:plasma membrane"/>
    <property type="evidence" value="ECO:0007669"/>
    <property type="project" value="UniProtKB-SubCell"/>
</dbReference>
<keyword evidence="5 13" id="KW-0812">Transmembrane</keyword>
<evidence type="ECO:0000259" key="15">
    <source>
        <dbReference type="PROSITE" id="PS50261"/>
    </source>
</evidence>
<dbReference type="PROSITE" id="PS50261">
    <property type="entry name" value="G_PROTEIN_RECEP_F2_4"/>
    <property type="match status" value="1"/>
</dbReference>
<dbReference type="PRINTS" id="PR01128">
    <property type="entry name" value="EMR1HORMONER"/>
</dbReference>
<keyword evidence="12" id="KW-0325">Glycoprotein</keyword>
<evidence type="ECO:0000256" key="3">
    <source>
        <dbReference type="ARBA" id="ARBA00022475"/>
    </source>
</evidence>
<keyword evidence="3" id="KW-1003">Cell membrane</keyword>
<keyword evidence="4" id="KW-0245">EGF-like domain</keyword>
<reference evidence="16" key="1">
    <citation type="submission" date="2022-03" db="EMBL/GenBank/DDBJ databases">
        <authorList>
            <person name="Alioto T."/>
            <person name="Alioto T."/>
            <person name="Gomez Garrido J."/>
        </authorList>
    </citation>
    <scope>NUCLEOTIDE SEQUENCE</scope>
</reference>
<dbReference type="PANTHER" id="PTHR12011">
    <property type="entry name" value="ADHESION G-PROTEIN COUPLED RECEPTOR"/>
    <property type="match status" value="1"/>
</dbReference>
<dbReference type="InterPro" id="IPR017983">
    <property type="entry name" value="GPCR_2_secretin-like_CS"/>
</dbReference>
<dbReference type="Pfam" id="PF01825">
    <property type="entry name" value="GPS"/>
    <property type="match status" value="1"/>
</dbReference>
<feature type="transmembrane region" description="Helical" evidence="13">
    <location>
        <begin position="288"/>
        <end position="317"/>
    </location>
</feature>
<protein>
    <submittedName>
        <fullName evidence="16">Adhesion G -coupled receptor E3-like</fullName>
    </submittedName>
</protein>
<evidence type="ECO:0000256" key="13">
    <source>
        <dbReference type="SAM" id="Phobius"/>
    </source>
</evidence>
<dbReference type="InterPro" id="IPR000203">
    <property type="entry name" value="GPS"/>
</dbReference>
<evidence type="ECO:0000256" key="8">
    <source>
        <dbReference type="ARBA" id="ARBA00022837"/>
    </source>
</evidence>
<dbReference type="AlphaFoldDB" id="A0AAD1VXZ3"/>
<feature type="transmembrane region" description="Helical" evidence="13">
    <location>
        <begin position="262"/>
        <end position="282"/>
    </location>
</feature>
<feature type="transmembrane region" description="Helical" evidence="13">
    <location>
        <begin position="377"/>
        <end position="399"/>
    </location>
</feature>
<gene>
    <name evidence="16" type="ORF">PECUL_23A021729</name>
</gene>
<keyword evidence="10 13" id="KW-0472">Membrane</keyword>
<evidence type="ECO:0000256" key="7">
    <source>
        <dbReference type="ARBA" id="ARBA00022737"/>
    </source>
</evidence>
<evidence type="ECO:0000256" key="5">
    <source>
        <dbReference type="ARBA" id="ARBA00022692"/>
    </source>
</evidence>
<dbReference type="SUPFAM" id="SSF81321">
    <property type="entry name" value="Family A G protein-coupled receptor-like"/>
    <property type="match status" value="1"/>
</dbReference>
<dbReference type="InterPro" id="IPR001740">
    <property type="entry name" value="GPCR_2_EMR1-like_rcpt"/>
</dbReference>
<dbReference type="Proteomes" id="UP001295444">
    <property type="component" value="Chromosome 03"/>
</dbReference>
<dbReference type="EMBL" id="OW240914">
    <property type="protein sequence ID" value="CAH2273582.1"/>
    <property type="molecule type" value="Genomic_DNA"/>
</dbReference>
<feature type="domain" description="G-protein coupled receptors family 2 profile 2" evidence="15">
    <location>
        <begin position="227"/>
        <end position="471"/>
    </location>
</feature>
<keyword evidence="8" id="KW-0106">Calcium</keyword>
<evidence type="ECO:0000256" key="2">
    <source>
        <dbReference type="ARBA" id="ARBA00007343"/>
    </source>
</evidence>
<accession>A0AAD1VXZ3</accession>
<dbReference type="GO" id="GO:0004930">
    <property type="term" value="F:G protein-coupled receptor activity"/>
    <property type="evidence" value="ECO:0007669"/>
    <property type="project" value="InterPro"/>
</dbReference>
<evidence type="ECO:0000259" key="14">
    <source>
        <dbReference type="PROSITE" id="PS50221"/>
    </source>
</evidence>
<dbReference type="Gene3D" id="2.60.220.50">
    <property type="match status" value="1"/>
</dbReference>
<feature type="domain" description="GAIN-B" evidence="14">
    <location>
        <begin position="64"/>
        <end position="222"/>
    </location>
</feature>
<keyword evidence="9 13" id="KW-1133">Transmembrane helix</keyword>
<dbReference type="SMART" id="SM00303">
    <property type="entry name" value="GPS"/>
    <property type="match status" value="1"/>
</dbReference>
<dbReference type="FunFam" id="1.20.1070.10:FF:000054">
    <property type="entry name" value="Adhesion G protein-coupled receptor E3"/>
    <property type="match status" value="1"/>
</dbReference>
<name>A0AAD1VXZ3_PELCU</name>
<dbReference type="InterPro" id="IPR000832">
    <property type="entry name" value="GPCR_2_secretin-like"/>
</dbReference>
<feature type="transmembrane region" description="Helical" evidence="13">
    <location>
        <begin position="447"/>
        <end position="470"/>
    </location>
</feature>
<comment type="similarity">
    <text evidence="2">Belongs to the G-protein coupled receptor 2 family. Adhesion G-protein coupled receptor (ADGR) subfamily.</text>
</comment>